<dbReference type="PATRIC" id="fig|47500.8.peg.324"/>
<sequence>MSVSEWFGVMLAMAHVIEKVQMEWGRKLHLSLVTTKNMPTKISYSSDFHIKTAAMSEGSITA</sequence>
<dbReference type="Proteomes" id="UP000182836">
    <property type="component" value="Unassembled WGS sequence"/>
</dbReference>
<evidence type="ECO:0000313" key="3">
    <source>
        <dbReference type="Proteomes" id="UP000037269"/>
    </source>
</evidence>
<name>A0A0D1V7G0_ANEMI</name>
<keyword evidence="3" id="KW-1185">Reference proteome</keyword>
<dbReference type="AlphaFoldDB" id="A0A0D1V7G0"/>
<reference evidence="1 3" key="1">
    <citation type="submission" date="2015-07" db="EMBL/GenBank/DDBJ databases">
        <title>Fjat-14205 dsm 2895.</title>
        <authorList>
            <person name="Liu B."/>
            <person name="Wang J."/>
            <person name="Zhu Y."/>
            <person name="Liu G."/>
            <person name="Chen Q."/>
            <person name="Chen Z."/>
            <person name="Lan J."/>
            <person name="Che J."/>
            <person name="Ge C."/>
            <person name="Shi H."/>
            <person name="Pan Z."/>
            <person name="Liu X."/>
        </authorList>
    </citation>
    <scope>NUCLEOTIDE SEQUENCE [LARGE SCALE GENOMIC DNA]</scope>
    <source>
        <strain evidence="1 3">DSM 2895</strain>
    </source>
</reference>
<protein>
    <submittedName>
        <fullName evidence="1">Uncharacterized protein</fullName>
    </submittedName>
</protein>
<accession>A0A0D1V7G0</accession>
<proteinExistence type="predicted"/>
<dbReference type="EMBL" id="FNED01000060">
    <property type="protein sequence ID" value="SDK48738.1"/>
    <property type="molecule type" value="Genomic_DNA"/>
</dbReference>
<organism evidence="1 3">
    <name type="scientific">Aneurinibacillus migulanus</name>
    <name type="common">Bacillus migulanus</name>
    <dbReference type="NCBI Taxonomy" id="47500"/>
    <lineage>
        <taxon>Bacteria</taxon>
        <taxon>Bacillati</taxon>
        <taxon>Bacillota</taxon>
        <taxon>Bacilli</taxon>
        <taxon>Bacillales</taxon>
        <taxon>Paenibacillaceae</taxon>
        <taxon>Aneurinibacillus group</taxon>
        <taxon>Aneurinibacillus</taxon>
    </lineage>
</organism>
<dbReference type="Proteomes" id="UP000037269">
    <property type="component" value="Unassembled WGS sequence"/>
</dbReference>
<dbReference type="STRING" id="47500.AF333_15735"/>
<gene>
    <name evidence="1" type="ORF">AF333_15735</name>
    <name evidence="2" type="ORF">SAMN04487909_16013</name>
</gene>
<reference evidence="2 4" key="2">
    <citation type="submission" date="2016-10" db="EMBL/GenBank/DDBJ databases">
        <authorList>
            <person name="de Groot N.N."/>
        </authorList>
    </citation>
    <scope>NUCLEOTIDE SEQUENCE [LARGE SCALE GENOMIC DNA]</scope>
    <source>
        <strain evidence="2 4">DSM 2895</strain>
    </source>
</reference>
<evidence type="ECO:0000313" key="2">
    <source>
        <dbReference type="EMBL" id="SDK48738.1"/>
    </source>
</evidence>
<evidence type="ECO:0000313" key="4">
    <source>
        <dbReference type="Proteomes" id="UP000182836"/>
    </source>
</evidence>
<dbReference type="EMBL" id="LGUG01000004">
    <property type="protein sequence ID" value="KON96710.1"/>
    <property type="molecule type" value="Genomic_DNA"/>
</dbReference>
<evidence type="ECO:0000313" key="1">
    <source>
        <dbReference type="EMBL" id="KON96710.1"/>
    </source>
</evidence>
<dbReference type="RefSeq" id="WP_043066359.1">
    <property type="nucleotide sequence ID" value="NZ_BJOA01000295.1"/>
</dbReference>